<feature type="domain" description="Gnk2-homologous" evidence="6">
    <location>
        <begin position="134"/>
        <end position="242"/>
    </location>
</feature>
<feature type="domain" description="Gnk2-homologous" evidence="6">
    <location>
        <begin position="24"/>
        <end position="128"/>
    </location>
</feature>
<keyword evidence="1 5" id="KW-0732">Signal</keyword>
<dbReference type="PANTHER" id="PTHR32099:SF92">
    <property type="entry name" value="CYSTEINE-RICH RECEPTOR-LIKE PROTEIN KINASE 11"/>
    <property type="match status" value="1"/>
</dbReference>
<keyword evidence="4" id="KW-0812">Transmembrane</keyword>
<dbReference type="CDD" id="cd23509">
    <property type="entry name" value="Gnk2-like"/>
    <property type="match status" value="6"/>
</dbReference>
<proteinExistence type="predicted"/>
<evidence type="ECO:0000313" key="8">
    <source>
        <dbReference type="Proteomes" id="UP001472677"/>
    </source>
</evidence>
<keyword evidence="2" id="KW-0677">Repeat</keyword>
<name>A0ABR2CCX4_9ROSI</name>
<feature type="region of interest" description="Disordered" evidence="3">
    <location>
        <begin position="868"/>
        <end position="896"/>
    </location>
</feature>
<dbReference type="Gene3D" id="3.30.430.20">
    <property type="entry name" value="Gnk2 domain, C-X8-C-X2-C motif"/>
    <property type="match status" value="6"/>
</dbReference>
<feature type="domain" description="Gnk2-homologous" evidence="6">
    <location>
        <begin position="248"/>
        <end position="352"/>
    </location>
</feature>
<evidence type="ECO:0000259" key="6">
    <source>
        <dbReference type="PROSITE" id="PS51473"/>
    </source>
</evidence>
<dbReference type="Proteomes" id="UP001472677">
    <property type="component" value="Unassembled WGS sequence"/>
</dbReference>
<feature type="domain" description="Gnk2-homologous" evidence="6">
    <location>
        <begin position="640"/>
        <end position="745"/>
    </location>
</feature>
<sequence>MWVKLKAVSLSSTLSFLLIGISLVAAAPRCYDTGNFTTNSTYAKNRDLILASLPPNASANGGFFTTSVGLNSDQVYALAMCRGDFTPDDCYSCVNSSIYELMANCPNQKEASSWTGDYCVVHYADRSIFGTLELDPTVAMYNTGDITSNLTDFDTVWQSLINNVVSNASNGSSSLKYATGEADFGVFQRIYSQVQCTPDLSQQDCDSCLRKSASDYVSCCNGKQGGVIQKPNCYFRWDLYPFYVAKAFTTAPECYETGNFTTDSTYGKNRDLILASLPPNVSANGGFLNATIGQNSNKVYAVGMCRGDSLDLCSTCLNFTIDNLIASCPNQLEALSWGGDFLCLVHYANRKFYGILERDPVKEVSNYAGEFTLDLTEFDMVWESLMVRLVTNASNGSSSLKYATGEANITVSQKIYTLMQCTPDLSQWDCNTCLRVSADDYKNCCHGKGGGYVKRPNCIFRWDLNRFYVYNASTAVLSLTPPSTPGSSPPIITKDEQKTSLWVPLGASLSAALGLALLSACVFFIWRRRNIQEDKEDSGEVQLLDLMVGSVPHENSSENFNLDNVGRSQGNIWRKIKFLGVSLSTVYFNLLTEETWKLNIWDYALQNGNTDLVASSESGTTPSSLGQNDASISALVPRLVAAAPRCYDTGNFTTNGTYGKNRDLILASLPPNVSANGGLFHATIGQSPHKVYALGMCIQGDTSDRCSRCLNFTIHDLIASCPNQKEALSWGGDLLCLVRYANHSFYGILELDPMEASYNTGDITSNLTEFDKVWDSLMDSVVRKASNGSSSLKYATGEADVTLFQKIYALMQCTPDLSKMDCDSCLRNSASTFQNLYHGKQGGYVRRPNCYFRWDLYPFYVSNASTTASLSPPPPPATPPPPPASPPSQSVDSQIRKEEGGISSRSLIIIVVPSVIFMAVLVILGVVLPKRIRKKKQNDQNNKIHVESLQIDFNAVRVATENFTDANMLGRGDSLPTYAWRNWNEGTALEVVDPILRDGSRSEIMRCIHLGLLCVQENIADRPTMATVIVMLSSYSTSLPVPSRPAFCMNSTMDTATMSDSSSLSNQSKREATQASVNEASISELDPR</sequence>
<gene>
    <name evidence="7" type="ORF">V6N12_032539</name>
</gene>
<feature type="domain" description="Gnk2-homologous" evidence="6">
    <location>
        <begin position="751"/>
        <end position="859"/>
    </location>
</feature>
<keyword evidence="8" id="KW-1185">Reference proteome</keyword>
<evidence type="ECO:0000256" key="1">
    <source>
        <dbReference type="ARBA" id="ARBA00022729"/>
    </source>
</evidence>
<feature type="compositionally biased region" description="Pro residues" evidence="3">
    <location>
        <begin position="871"/>
        <end position="886"/>
    </location>
</feature>
<feature type="chain" id="PRO_5046226133" description="Gnk2-homologous domain-containing protein" evidence="5">
    <location>
        <begin position="27"/>
        <end position="1088"/>
    </location>
</feature>
<dbReference type="Pfam" id="PF01657">
    <property type="entry name" value="Stress-antifung"/>
    <property type="match status" value="6"/>
</dbReference>
<dbReference type="EMBL" id="JBBPBM010000056">
    <property type="protein sequence ID" value="KAK8517347.1"/>
    <property type="molecule type" value="Genomic_DNA"/>
</dbReference>
<organism evidence="7 8">
    <name type="scientific">Hibiscus sabdariffa</name>
    <name type="common">roselle</name>
    <dbReference type="NCBI Taxonomy" id="183260"/>
    <lineage>
        <taxon>Eukaryota</taxon>
        <taxon>Viridiplantae</taxon>
        <taxon>Streptophyta</taxon>
        <taxon>Embryophyta</taxon>
        <taxon>Tracheophyta</taxon>
        <taxon>Spermatophyta</taxon>
        <taxon>Magnoliopsida</taxon>
        <taxon>eudicotyledons</taxon>
        <taxon>Gunneridae</taxon>
        <taxon>Pentapetalae</taxon>
        <taxon>rosids</taxon>
        <taxon>malvids</taxon>
        <taxon>Malvales</taxon>
        <taxon>Malvaceae</taxon>
        <taxon>Malvoideae</taxon>
        <taxon>Hibiscus</taxon>
    </lineage>
</organism>
<dbReference type="Gene3D" id="1.10.510.10">
    <property type="entry name" value="Transferase(Phosphotransferase) domain 1"/>
    <property type="match status" value="1"/>
</dbReference>
<reference evidence="7 8" key="1">
    <citation type="journal article" date="2024" name="G3 (Bethesda)">
        <title>Genome assembly of Hibiscus sabdariffa L. provides insights into metabolisms of medicinal natural products.</title>
        <authorList>
            <person name="Kim T."/>
        </authorList>
    </citation>
    <scope>NUCLEOTIDE SEQUENCE [LARGE SCALE GENOMIC DNA]</scope>
    <source>
        <strain evidence="7">TK-2024</strain>
        <tissue evidence="7">Old leaves</tissue>
    </source>
</reference>
<keyword evidence="4" id="KW-1133">Transmembrane helix</keyword>
<dbReference type="PROSITE" id="PS51473">
    <property type="entry name" value="GNK2"/>
    <property type="match status" value="6"/>
</dbReference>
<evidence type="ECO:0000313" key="7">
    <source>
        <dbReference type="EMBL" id="KAK8517347.1"/>
    </source>
</evidence>
<keyword evidence="4" id="KW-0472">Membrane</keyword>
<dbReference type="InterPro" id="IPR002902">
    <property type="entry name" value="GNK2"/>
</dbReference>
<evidence type="ECO:0000256" key="2">
    <source>
        <dbReference type="ARBA" id="ARBA00022737"/>
    </source>
</evidence>
<dbReference type="InterPro" id="IPR038408">
    <property type="entry name" value="GNK2_sf"/>
</dbReference>
<comment type="caution">
    <text evidence="7">The sequence shown here is derived from an EMBL/GenBank/DDBJ whole genome shotgun (WGS) entry which is preliminary data.</text>
</comment>
<accession>A0ABR2CCX4</accession>
<dbReference type="PANTHER" id="PTHR32099">
    <property type="entry name" value="CYSTEINE-RICH REPEAT SECRETORY PROTEIN"/>
    <property type="match status" value="1"/>
</dbReference>
<feature type="transmembrane region" description="Helical" evidence="4">
    <location>
        <begin position="906"/>
        <end position="928"/>
    </location>
</feature>
<protein>
    <recommendedName>
        <fullName evidence="6">Gnk2-homologous domain-containing protein</fullName>
    </recommendedName>
</protein>
<evidence type="ECO:0000256" key="5">
    <source>
        <dbReference type="SAM" id="SignalP"/>
    </source>
</evidence>
<feature type="domain" description="Gnk2-homologous" evidence="6">
    <location>
        <begin position="359"/>
        <end position="467"/>
    </location>
</feature>
<evidence type="ECO:0000256" key="3">
    <source>
        <dbReference type="SAM" id="MobiDB-lite"/>
    </source>
</evidence>
<feature type="region of interest" description="Disordered" evidence="3">
    <location>
        <begin position="1058"/>
        <end position="1088"/>
    </location>
</feature>
<feature type="signal peptide" evidence="5">
    <location>
        <begin position="1"/>
        <end position="26"/>
    </location>
</feature>
<evidence type="ECO:0000256" key="4">
    <source>
        <dbReference type="SAM" id="Phobius"/>
    </source>
</evidence>